<accession>A0A7J8J915</accession>
<evidence type="ECO:0000256" key="4">
    <source>
        <dbReference type="ARBA" id="ARBA00022846"/>
    </source>
</evidence>
<comment type="subcellular location">
    <subcellularLocation>
        <location evidence="1">Cytoplasm</location>
        <location evidence="1">Cytoskeleton</location>
        <location evidence="1">Flagellum axoneme</location>
    </subcellularLocation>
</comment>
<dbReference type="Proteomes" id="UP000550707">
    <property type="component" value="Unassembled WGS sequence"/>
</dbReference>
<keyword evidence="8" id="KW-0966">Cell projection</keyword>
<protein>
    <recommendedName>
        <fullName evidence="9">RIB43A-like with coiled-coils protein 1</fullName>
    </recommendedName>
</protein>
<evidence type="ECO:0000256" key="5">
    <source>
        <dbReference type="ARBA" id="ARBA00023054"/>
    </source>
</evidence>
<evidence type="ECO:0000256" key="7">
    <source>
        <dbReference type="ARBA" id="ARBA00023212"/>
    </source>
</evidence>
<dbReference type="Pfam" id="PF05914">
    <property type="entry name" value="RIB43A"/>
    <property type="match status" value="1"/>
</dbReference>
<keyword evidence="7" id="KW-0206">Cytoskeleton</keyword>
<reference evidence="12 13" key="1">
    <citation type="journal article" date="2020" name="Nature">
        <title>Six reference-quality genomes reveal evolution of bat adaptations.</title>
        <authorList>
            <person name="Jebb D."/>
            <person name="Huang Z."/>
            <person name="Pippel M."/>
            <person name="Hughes G.M."/>
            <person name="Lavrichenko K."/>
            <person name="Devanna P."/>
            <person name="Winkler S."/>
            <person name="Jermiin L.S."/>
            <person name="Skirmuntt E.C."/>
            <person name="Katzourakis A."/>
            <person name="Burkitt-Gray L."/>
            <person name="Ray D.A."/>
            <person name="Sullivan K.A.M."/>
            <person name="Roscito J.G."/>
            <person name="Kirilenko B.M."/>
            <person name="Davalos L.M."/>
            <person name="Corthals A.P."/>
            <person name="Power M.L."/>
            <person name="Jones G."/>
            <person name="Ransome R.D."/>
            <person name="Dechmann D.K.N."/>
            <person name="Locatelli A.G."/>
            <person name="Puechmaille S.J."/>
            <person name="Fedrigo O."/>
            <person name="Jarvis E.D."/>
            <person name="Hiller M."/>
            <person name="Vernes S.C."/>
            <person name="Myers E.W."/>
            <person name="Teeling E.C."/>
        </authorList>
    </citation>
    <scope>NUCLEOTIDE SEQUENCE [LARGE SCALE GENOMIC DNA]</scope>
    <source>
        <strain evidence="12">MMolMol1</strain>
        <tissue evidence="12">Muscle</tissue>
    </source>
</reference>
<evidence type="ECO:0000313" key="12">
    <source>
        <dbReference type="EMBL" id="KAF6492899.1"/>
    </source>
</evidence>
<gene>
    <name evidence="12" type="ORF">HJG59_015597</name>
</gene>
<comment type="similarity">
    <text evidence="2">Belongs to the RIB43A family.</text>
</comment>
<comment type="caution">
    <text evidence="12">The sequence shown here is derived from an EMBL/GenBank/DDBJ whole genome shotgun (WGS) entry which is preliminary data.</text>
</comment>
<evidence type="ECO:0000256" key="11">
    <source>
        <dbReference type="SAM" id="MobiDB-lite"/>
    </source>
</evidence>
<dbReference type="PANTHER" id="PTHR14517:SF11">
    <property type="entry name" value="RIB43A-LIKE WITH COILED-COILS PROTEIN 1"/>
    <property type="match status" value="1"/>
</dbReference>
<keyword evidence="5" id="KW-0175">Coiled coil</keyword>
<evidence type="ECO:0000256" key="8">
    <source>
        <dbReference type="ARBA" id="ARBA00023273"/>
    </source>
</evidence>
<name>A0A7J8J915_MOLMO</name>
<keyword evidence="4" id="KW-0282">Flagellum</keyword>
<comment type="subunit">
    <text evidence="10">Microtubule inner protein component of sperm flagellar doublet microtubules.</text>
</comment>
<evidence type="ECO:0000256" key="1">
    <source>
        <dbReference type="ARBA" id="ARBA00004611"/>
    </source>
</evidence>
<keyword evidence="3" id="KW-0963">Cytoplasm</keyword>
<dbReference type="EMBL" id="JACASF010000002">
    <property type="protein sequence ID" value="KAF6492899.1"/>
    <property type="molecule type" value="Genomic_DNA"/>
</dbReference>
<evidence type="ECO:0000256" key="9">
    <source>
        <dbReference type="ARBA" id="ARBA00041087"/>
    </source>
</evidence>
<proteinExistence type="inferred from homology"/>
<evidence type="ECO:0000256" key="6">
    <source>
        <dbReference type="ARBA" id="ARBA00023069"/>
    </source>
</evidence>
<organism evidence="12 13">
    <name type="scientific">Molossus molossus</name>
    <name type="common">Pallas' mastiff bat</name>
    <name type="synonym">Vespertilio molossus</name>
    <dbReference type="NCBI Taxonomy" id="27622"/>
    <lineage>
        <taxon>Eukaryota</taxon>
        <taxon>Metazoa</taxon>
        <taxon>Chordata</taxon>
        <taxon>Craniata</taxon>
        <taxon>Vertebrata</taxon>
        <taxon>Euteleostomi</taxon>
        <taxon>Mammalia</taxon>
        <taxon>Eutheria</taxon>
        <taxon>Laurasiatheria</taxon>
        <taxon>Chiroptera</taxon>
        <taxon>Yangochiroptera</taxon>
        <taxon>Molossidae</taxon>
        <taxon>Molossus</taxon>
    </lineage>
</organism>
<dbReference type="PANTHER" id="PTHR14517">
    <property type="entry name" value="RIB43A-RELATED"/>
    <property type="match status" value="1"/>
</dbReference>
<dbReference type="AlphaFoldDB" id="A0A7J8J915"/>
<dbReference type="InterPro" id="IPR008805">
    <property type="entry name" value="RIB43A"/>
</dbReference>
<evidence type="ECO:0000256" key="10">
    <source>
        <dbReference type="ARBA" id="ARBA00046435"/>
    </source>
</evidence>
<sequence>MFSLNMPPDPKEMAAIEARRNREKERQKRVFDVRTRVMGVDVGALNSQVEERKLREATERSKEEAYGTSQVQYDLVAQMLEKEEAERTRRLARKVQDFREQKQQNKSRREFDLWDPNQLWKGFPGLHSNNDPYCGLASMQCFSGEDLEKATCLRMQQEQFRCSLEKQIQERQQARIDEMYIDDLHDKLRLAMETRAAQLAKLEESCRISMRCAMANANKAQAAEMAEQRCHEYRREQEANLKEIQNQIKSDLLSEKPQEAQRHEKEAQRQAEQARDAEWESQAKCLAQAAMELEEQERELCAEFRRGLGSFNQQLASEQRAHQNYLNSIIYTNQPTAQYHLQFNTSSR</sequence>
<evidence type="ECO:0000256" key="3">
    <source>
        <dbReference type="ARBA" id="ARBA00022490"/>
    </source>
</evidence>
<evidence type="ECO:0000256" key="2">
    <source>
        <dbReference type="ARBA" id="ARBA00006875"/>
    </source>
</evidence>
<feature type="region of interest" description="Disordered" evidence="11">
    <location>
        <begin position="252"/>
        <end position="276"/>
    </location>
</feature>
<keyword evidence="6" id="KW-0969">Cilium</keyword>
<keyword evidence="13" id="KW-1185">Reference proteome</keyword>
<evidence type="ECO:0000313" key="13">
    <source>
        <dbReference type="Proteomes" id="UP000550707"/>
    </source>
</evidence>